<dbReference type="EMBL" id="VZDO01000012">
    <property type="protein sequence ID" value="KAB0678875.1"/>
    <property type="molecule type" value="Genomic_DNA"/>
</dbReference>
<dbReference type="SUPFAM" id="SSF158472">
    <property type="entry name" value="HAMP domain-like"/>
    <property type="match status" value="1"/>
</dbReference>
<dbReference type="SMART" id="SM00304">
    <property type="entry name" value="HAMP"/>
    <property type="match status" value="1"/>
</dbReference>
<accession>A0A7V7TZ71</accession>
<dbReference type="Pfam" id="PF14827">
    <property type="entry name" value="dCache_3"/>
    <property type="match status" value="1"/>
</dbReference>
<dbReference type="GO" id="GO:0005886">
    <property type="term" value="C:plasma membrane"/>
    <property type="evidence" value="ECO:0007669"/>
    <property type="project" value="TreeGrafter"/>
</dbReference>
<protein>
    <recommendedName>
        <fullName evidence="2">histidine kinase</fullName>
        <ecNumber evidence="2">2.7.13.3</ecNumber>
    </recommendedName>
</protein>
<evidence type="ECO:0000256" key="5">
    <source>
        <dbReference type="ARBA" id="ARBA00022777"/>
    </source>
</evidence>
<evidence type="ECO:0000313" key="10">
    <source>
        <dbReference type="Proteomes" id="UP000432089"/>
    </source>
</evidence>
<reference evidence="9 10" key="1">
    <citation type="submission" date="2019-09" db="EMBL/GenBank/DDBJ databases">
        <title>YIM 132180 draft genome.</title>
        <authorList>
            <person name="Zhang K."/>
        </authorList>
    </citation>
    <scope>NUCLEOTIDE SEQUENCE [LARGE SCALE GENOMIC DNA]</scope>
    <source>
        <strain evidence="9 10">YIM 132180</strain>
    </source>
</reference>
<dbReference type="CDD" id="cd06225">
    <property type="entry name" value="HAMP"/>
    <property type="match status" value="1"/>
</dbReference>
<comment type="catalytic activity">
    <reaction evidence="1">
        <text>ATP + protein L-histidine = ADP + protein N-phospho-L-histidine.</text>
        <dbReference type="EC" id="2.7.13.3"/>
    </reaction>
</comment>
<keyword evidence="4" id="KW-0808">Transferase</keyword>
<evidence type="ECO:0000256" key="1">
    <source>
        <dbReference type="ARBA" id="ARBA00000085"/>
    </source>
</evidence>
<evidence type="ECO:0000256" key="3">
    <source>
        <dbReference type="ARBA" id="ARBA00022553"/>
    </source>
</evidence>
<dbReference type="Proteomes" id="UP000432089">
    <property type="component" value="Unassembled WGS sequence"/>
</dbReference>
<keyword evidence="3" id="KW-0597">Phosphoprotein</keyword>
<dbReference type="InterPro" id="IPR050428">
    <property type="entry name" value="TCS_sensor_his_kinase"/>
</dbReference>
<feature type="domain" description="HAMP" evidence="8">
    <location>
        <begin position="309"/>
        <end position="362"/>
    </location>
</feature>
<feature type="transmembrane region" description="Helical" evidence="7">
    <location>
        <begin position="285"/>
        <end position="308"/>
    </location>
</feature>
<dbReference type="InterPro" id="IPR029151">
    <property type="entry name" value="Sensor-like_sf"/>
</dbReference>
<dbReference type="Pfam" id="PF00672">
    <property type="entry name" value="HAMP"/>
    <property type="match status" value="1"/>
</dbReference>
<dbReference type="InterPro" id="IPR029150">
    <property type="entry name" value="dCache_3"/>
</dbReference>
<evidence type="ECO:0000256" key="4">
    <source>
        <dbReference type="ARBA" id="ARBA00022679"/>
    </source>
</evidence>
<evidence type="ECO:0000313" key="9">
    <source>
        <dbReference type="EMBL" id="KAB0678875.1"/>
    </source>
</evidence>
<dbReference type="PANTHER" id="PTHR45436">
    <property type="entry name" value="SENSOR HISTIDINE KINASE YKOH"/>
    <property type="match status" value="1"/>
</dbReference>
<organism evidence="9 10">
    <name type="scientific">Plantimonas leprariae</name>
    <dbReference type="NCBI Taxonomy" id="2615207"/>
    <lineage>
        <taxon>Bacteria</taxon>
        <taxon>Pseudomonadati</taxon>
        <taxon>Pseudomonadota</taxon>
        <taxon>Alphaproteobacteria</taxon>
        <taxon>Hyphomicrobiales</taxon>
        <taxon>Aurantimonadaceae</taxon>
        <taxon>Plantimonas</taxon>
    </lineage>
</organism>
<dbReference type="PROSITE" id="PS50885">
    <property type="entry name" value="HAMP"/>
    <property type="match status" value="1"/>
</dbReference>
<dbReference type="Gene3D" id="3.30.450.20">
    <property type="entry name" value="PAS domain"/>
    <property type="match status" value="1"/>
</dbReference>
<keyword evidence="7" id="KW-0812">Transmembrane</keyword>
<dbReference type="Gene3D" id="6.10.340.10">
    <property type="match status" value="1"/>
</dbReference>
<feature type="transmembrane region" description="Helical" evidence="7">
    <location>
        <begin position="12"/>
        <end position="36"/>
    </location>
</feature>
<feature type="non-terminal residue" evidence="9">
    <location>
        <position position="365"/>
    </location>
</feature>
<evidence type="ECO:0000256" key="7">
    <source>
        <dbReference type="SAM" id="Phobius"/>
    </source>
</evidence>
<sequence length="365" mass="38385">MSAEVRVSRPLWVRTTACGFAAVLFASAVIGGLGWYRQSTLMSQAIDAEASSDLNVLTTDMEAQQRTNLGLALALAGDPAVAAKLKAGDREALLAPYADTLKNMTARSGIQLMTFADANGMVVGRVHEPAKFGDDMKGRRKTVETAIATGQPSAGVEPGKSAISIFGTVPVTADGAVVGVVDVGTQLTGEYFSRLAKDVDGNFAVYVLKEGKFERQASTYANDPVLTPDELQAGFNGTAPHRYAVVGDKDYLVSAVPLVNFSGAKIGVIEAASDVTALMQSQRTALWLSLAAAICTAAIALAGFYLFARSLGGVIRRMTMTMARLAAGDLNVEIEGQKRPDELGSMAQAVQVFKDGAVAQRRLEA</sequence>
<dbReference type="AlphaFoldDB" id="A0A7V7TZ71"/>
<keyword evidence="7" id="KW-0472">Membrane</keyword>
<evidence type="ECO:0000256" key="6">
    <source>
        <dbReference type="ARBA" id="ARBA00023012"/>
    </source>
</evidence>
<keyword evidence="7" id="KW-1133">Transmembrane helix</keyword>
<dbReference type="SUPFAM" id="SSF103190">
    <property type="entry name" value="Sensory domain-like"/>
    <property type="match status" value="1"/>
</dbReference>
<dbReference type="PANTHER" id="PTHR45436:SF5">
    <property type="entry name" value="SENSOR HISTIDINE KINASE TRCS"/>
    <property type="match status" value="1"/>
</dbReference>
<keyword evidence="5" id="KW-0418">Kinase</keyword>
<keyword evidence="6" id="KW-0902">Two-component regulatory system</keyword>
<dbReference type="InterPro" id="IPR003660">
    <property type="entry name" value="HAMP_dom"/>
</dbReference>
<gene>
    <name evidence="9" type="ORF">F6X38_15470</name>
</gene>
<proteinExistence type="predicted"/>
<name>A0A7V7TZ71_9HYPH</name>
<dbReference type="EC" id="2.7.13.3" evidence="2"/>
<dbReference type="GO" id="GO:0004673">
    <property type="term" value="F:protein histidine kinase activity"/>
    <property type="evidence" value="ECO:0007669"/>
    <property type="project" value="UniProtKB-EC"/>
</dbReference>
<keyword evidence="10" id="KW-1185">Reference proteome</keyword>
<dbReference type="GO" id="GO:0000160">
    <property type="term" value="P:phosphorelay signal transduction system"/>
    <property type="evidence" value="ECO:0007669"/>
    <property type="project" value="UniProtKB-KW"/>
</dbReference>
<comment type="caution">
    <text evidence="9">The sequence shown here is derived from an EMBL/GenBank/DDBJ whole genome shotgun (WGS) entry which is preliminary data.</text>
</comment>
<evidence type="ECO:0000259" key="8">
    <source>
        <dbReference type="PROSITE" id="PS50885"/>
    </source>
</evidence>
<evidence type="ECO:0000256" key="2">
    <source>
        <dbReference type="ARBA" id="ARBA00012438"/>
    </source>
</evidence>